<organism evidence="1">
    <name type="scientific">Hexamita inflata</name>
    <dbReference type="NCBI Taxonomy" id="28002"/>
    <lineage>
        <taxon>Eukaryota</taxon>
        <taxon>Metamonada</taxon>
        <taxon>Diplomonadida</taxon>
        <taxon>Hexamitidae</taxon>
        <taxon>Hexamitinae</taxon>
        <taxon>Hexamita</taxon>
    </lineage>
</organism>
<evidence type="ECO:0000313" key="3">
    <source>
        <dbReference type="Proteomes" id="UP001642409"/>
    </source>
</evidence>
<sequence>MTSSRRHKQTQTVFIETFECFLQVDPSFMPTRQRPSGPSQGRSDNRSVFLTVTFSELLSFSLFVACLVDSLYQHRQMIMYEVEVWRARTIYFAFESFNNVCLCLLQIKAEIRSEKIQMNTMNKKYYHYVIKLSQLFKINKLIFKYVKQQSNRQTYISFIIKYSGGPSKCFFELGRRMKFII</sequence>
<accession>A0AA86NKL6</accession>
<dbReference type="EMBL" id="CAXDID020000569">
    <property type="protein sequence ID" value="CAL6103644.1"/>
    <property type="molecule type" value="Genomic_DNA"/>
</dbReference>
<reference evidence="2 3" key="2">
    <citation type="submission" date="2024-07" db="EMBL/GenBank/DDBJ databases">
        <authorList>
            <person name="Akdeniz Z."/>
        </authorList>
    </citation>
    <scope>NUCLEOTIDE SEQUENCE [LARGE SCALE GENOMIC DNA]</scope>
</reference>
<gene>
    <name evidence="2" type="ORF">HINF_LOCUS72242</name>
    <name evidence="1" type="ORF">HINF_LOCUS9492</name>
</gene>
<comment type="caution">
    <text evidence="1">The sequence shown here is derived from an EMBL/GenBank/DDBJ whole genome shotgun (WGS) entry which is preliminary data.</text>
</comment>
<dbReference type="AlphaFoldDB" id="A0AA86NKL6"/>
<dbReference type="Proteomes" id="UP001642409">
    <property type="component" value="Unassembled WGS sequence"/>
</dbReference>
<reference evidence="1" key="1">
    <citation type="submission" date="2023-06" db="EMBL/GenBank/DDBJ databases">
        <authorList>
            <person name="Kurt Z."/>
        </authorList>
    </citation>
    <scope>NUCLEOTIDE SEQUENCE</scope>
</reference>
<protein>
    <submittedName>
        <fullName evidence="2">Hypothetical_protein</fullName>
    </submittedName>
</protein>
<dbReference type="EMBL" id="CATOUU010000234">
    <property type="protein sequence ID" value="CAI9921847.1"/>
    <property type="molecule type" value="Genomic_DNA"/>
</dbReference>
<proteinExistence type="predicted"/>
<name>A0AA86NKL6_9EUKA</name>
<keyword evidence="3" id="KW-1185">Reference proteome</keyword>
<evidence type="ECO:0000313" key="1">
    <source>
        <dbReference type="EMBL" id="CAI9921847.1"/>
    </source>
</evidence>
<evidence type="ECO:0000313" key="2">
    <source>
        <dbReference type="EMBL" id="CAL6103644.1"/>
    </source>
</evidence>